<organism evidence="1">
    <name type="scientific">Pithovirus LCPAC403</name>
    <dbReference type="NCBI Taxonomy" id="2506596"/>
    <lineage>
        <taxon>Viruses</taxon>
        <taxon>Pithoviruses</taxon>
    </lineage>
</organism>
<reference evidence="1" key="1">
    <citation type="journal article" date="2019" name="MBio">
        <title>Virus Genomes from Deep Sea Sediments Expand the Ocean Megavirome and Support Independent Origins of Viral Gigantism.</title>
        <authorList>
            <person name="Backstrom D."/>
            <person name="Yutin N."/>
            <person name="Jorgensen S.L."/>
            <person name="Dharamshi J."/>
            <person name="Homa F."/>
            <person name="Zaremba-Niedwiedzka K."/>
            <person name="Spang A."/>
            <person name="Wolf Y.I."/>
            <person name="Koonin E.V."/>
            <person name="Ettema T.J."/>
        </authorList>
    </citation>
    <scope>NUCLEOTIDE SEQUENCE</scope>
</reference>
<gene>
    <name evidence="1" type="ORF">LCPAC403_00130</name>
</gene>
<dbReference type="EMBL" id="MK500588">
    <property type="protein sequence ID" value="QBK92879.1"/>
    <property type="molecule type" value="Genomic_DNA"/>
</dbReference>
<accession>A0A481ZCV0</accession>
<name>A0A481ZCV0_9VIRU</name>
<sequence length="179" mass="19840">MLSLILIVLVGKAYGVNVFEAQTRATDGVQEAFNTGDPSKFVNAVHPDFLLTGDCISDYVAPELSGCFPSAINSSFFIGGNLFLFSTIANFSLGITFTTDAEPFIKYDGSSAFGIMTTVFTELDTEKEWTTVQWVLITTKLHEDVWKVDSWFTSRDTLFEQNLFCRYLGACNITQLPPP</sequence>
<protein>
    <submittedName>
        <fullName evidence="1">Uncharacterized protein</fullName>
    </submittedName>
</protein>
<proteinExistence type="predicted"/>
<evidence type="ECO:0000313" key="1">
    <source>
        <dbReference type="EMBL" id="QBK92879.1"/>
    </source>
</evidence>